<dbReference type="PRINTS" id="PR00598">
    <property type="entry name" value="HTHMARR"/>
</dbReference>
<dbReference type="SUPFAM" id="SSF46785">
    <property type="entry name" value="Winged helix' DNA-binding domain"/>
    <property type="match status" value="1"/>
</dbReference>
<dbReference type="PANTHER" id="PTHR42756">
    <property type="entry name" value="TRANSCRIPTIONAL REGULATOR, MARR"/>
    <property type="match status" value="1"/>
</dbReference>
<evidence type="ECO:0000313" key="6">
    <source>
        <dbReference type="Proteomes" id="UP000824025"/>
    </source>
</evidence>
<dbReference type="InterPro" id="IPR000835">
    <property type="entry name" value="HTH_MarR-typ"/>
</dbReference>
<dbReference type="Pfam" id="PF13601">
    <property type="entry name" value="HTH_34"/>
    <property type="match status" value="1"/>
</dbReference>
<evidence type="ECO:0000313" key="5">
    <source>
        <dbReference type="EMBL" id="HIZ09564.1"/>
    </source>
</evidence>
<accession>A0A9D2IHL2</accession>
<dbReference type="PANTHER" id="PTHR42756:SF1">
    <property type="entry name" value="TRANSCRIPTIONAL REPRESSOR OF EMRAB OPERON"/>
    <property type="match status" value="1"/>
</dbReference>
<dbReference type="Proteomes" id="UP000824025">
    <property type="component" value="Unassembled WGS sequence"/>
</dbReference>
<dbReference type="AlphaFoldDB" id="A0A9D2IHL2"/>
<evidence type="ECO:0000256" key="1">
    <source>
        <dbReference type="ARBA" id="ARBA00023015"/>
    </source>
</evidence>
<evidence type="ECO:0000256" key="2">
    <source>
        <dbReference type="ARBA" id="ARBA00023125"/>
    </source>
</evidence>
<proteinExistence type="predicted"/>
<evidence type="ECO:0000259" key="4">
    <source>
        <dbReference type="PROSITE" id="PS50995"/>
    </source>
</evidence>
<reference evidence="5" key="1">
    <citation type="journal article" date="2021" name="PeerJ">
        <title>Extensive microbial diversity within the chicken gut microbiome revealed by metagenomics and culture.</title>
        <authorList>
            <person name="Gilroy R."/>
            <person name="Ravi A."/>
            <person name="Getino M."/>
            <person name="Pursley I."/>
            <person name="Horton D.L."/>
            <person name="Alikhan N.F."/>
            <person name="Baker D."/>
            <person name="Gharbi K."/>
            <person name="Hall N."/>
            <person name="Watson M."/>
            <person name="Adriaenssens E.M."/>
            <person name="Foster-Nyarko E."/>
            <person name="Jarju S."/>
            <person name="Secka A."/>
            <person name="Antonio M."/>
            <person name="Oren A."/>
            <person name="Chaudhuri R.R."/>
            <person name="La Ragione R."/>
            <person name="Hildebrand F."/>
            <person name="Pallen M.J."/>
        </authorList>
    </citation>
    <scope>NUCLEOTIDE SEQUENCE</scope>
    <source>
        <strain evidence="5">CHK192-19661</strain>
    </source>
</reference>
<keyword evidence="1" id="KW-0805">Transcription regulation</keyword>
<dbReference type="InterPro" id="IPR027395">
    <property type="entry name" value="WH_DNA-bd_dom"/>
</dbReference>
<dbReference type="GO" id="GO:0003700">
    <property type="term" value="F:DNA-binding transcription factor activity"/>
    <property type="evidence" value="ECO:0007669"/>
    <property type="project" value="InterPro"/>
</dbReference>
<dbReference type="InterPro" id="IPR036390">
    <property type="entry name" value="WH_DNA-bd_sf"/>
</dbReference>
<gene>
    <name evidence="5" type="ORF">H9726_03655</name>
</gene>
<comment type="caution">
    <text evidence="5">The sequence shown here is derived from an EMBL/GenBank/DDBJ whole genome shotgun (WGS) entry which is preliminary data.</text>
</comment>
<dbReference type="Gene3D" id="1.10.10.10">
    <property type="entry name" value="Winged helix-like DNA-binding domain superfamily/Winged helix DNA-binding domain"/>
    <property type="match status" value="1"/>
</dbReference>
<protein>
    <submittedName>
        <fullName evidence="5">Transcriptional regulator</fullName>
    </submittedName>
</protein>
<keyword evidence="2" id="KW-0238">DNA-binding</keyword>
<dbReference type="EMBL" id="DXCF01000019">
    <property type="protein sequence ID" value="HIZ09564.1"/>
    <property type="molecule type" value="Genomic_DNA"/>
</dbReference>
<reference evidence="5" key="2">
    <citation type="submission" date="2021-04" db="EMBL/GenBank/DDBJ databases">
        <authorList>
            <person name="Gilroy R."/>
        </authorList>
    </citation>
    <scope>NUCLEOTIDE SEQUENCE</scope>
    <source>
        <strain evidence="5">CHK192-19661</strain>
    </source>
</reference>
<evidence type="ECO:0000256" key="3">
    <source>
        <dbReference type="ARBA" id="ARBA00023163"/>
    </source>
</evidence>
<feature type="domain" description="HTH marR-type" evidence="4">
    <location>
        <begin position="1"/>
        <end position="136"/>
    </location>
</feature>
<organism evidence="5 6">
    <name type="scientific">Candidatus Borkfalkia avicola</name>
    <dbReference type="NCBI Taxonomy" id="2838503"/>
    <lineage>
        <taxon>Bacteria</taxon>
        <taxon>Bacillati</taxon>
        <taxon>Bacillota</taxon>
        <taxon>Clostridia</taxon>
        <taxon>Christensenellales</taxon>
        <taxon>Christensenellaceae</taxon>
        <taxon>Candidatus Borkfalkia</taxon>
    </lineage>
</organism>
<dbReference type="PROSITE" id="PS50995">
    <property type="entry name" value="HTH_MARR_2"/>
    <property type="match status" value="1"/>
</dbReference>
<dbReference type="SMART" id="SM00347">
    <property type="entry name" value="HTH_MARR"/>
    <property type="match status" value="1"/>
</dbReference>
<dbReference type="InterPro" id="IPR036388">
    <property type="entry name" value="WH-like_DNA-bd_sf"/>
</dbReference>
<dbReference type="GO" id="GO:0003677">
    <property type="term" value="F:DNA binding"/>
    <property type="evidence" value="ECO:0007669"/>
    <property type="project" value="UniProtKB-KW"/>
</dbReference>
<sequence length="156" mass="18088">MEKDKTALRDGLIAELWRMNKMDIILHLREFVEGETAALWFLRSCETATPSQISENLNVSRARAANILRSLRQKGFVEMEIASSDRRKMDVRLTDAGRRSLEEKYAFLVRYFDLYVDVLGGEDIAELTRLLHKTADCEALLATNKMNQQAEERYDR</sequence>
<name>A0A9D2IHL2_9FIRM</name>
<keyword evidence="3" id="KW-0804">Transcription</keyword>